<keyword evidence="4 9" id="KW-0812">Transmembrane</keyword>
<feature type="transmembrane region" description="Helical" evidence="9">
    <location>
        <begin position="162"/>
        <end position="185"/>
    </location>
</feature>
<feature type="transmembrane region" description="Helical" evidence="9">
    <location>
        <begin position="118"/>
        <end position="142"/>
    </location>
</feature>
<evidence type="ECO:0000256" key="7">
    <source>
        <dbReference type="ARBA" id="ARBA00023136"/>
    </source>
</evidence>
<gene>
    <name evidence="11" type="ORF">CS022_02820</name>
</gene>
<dbReference type="InterPro" id="IPR050790">
    <property type="entry name" value="ExbB/TolQ_transport"/>
</dbReference>
<feature type="domain" description="MotA/TolQ/ExbB proton channel" evidence="10">
    <location>
        <begin position="98"/>
        <end position="197"/>
    </location>
</feature>
<comment type="similarity">
    <text evidence="8">Belongs to the exbB/tolQ family.</text>
</comment>
<dbReference type="PANTHER" id="PTHR30625">
    <property type="entry name" value="PROTEIN TOLQ"/>
    <property type="match status" value="1"/>
</dbReference>
<name>A0A4Q0YW94_9GAMM</name>
<evidence type="ECO:0000256" key="4">
    <source>
        <dbReference type="ARBA" id="ARBA00022692"/>
    </source>
</evidence>
<keyword evidence="2 8" id="KW-0813">Transport</keyword>
<accession>A0A4Q0YW94</accession>
<dbReference type="GO" id="GO:0017038">
    <property type="term" value="P:protein import"/>
    <property type="evidence" value="ECO:0007669"/>
    <property type="project" value="TreeGrafter"/>
</dbReference>
<dbReference type="RefSeq" id="WP_129120993.1">
    <property type="nucleotide sequence ID" value="NZ_PEIB01000002.1"/>
</dbReference>
<evidence type="ECO:0000256" key="5">
    <source>
        <dbReference type="ARBA" id="ARBA00022927"/>
    </source>
</evidence>
<protein>
    <submittedName>
        <fullName evidence="11">Biopolymer transporter ExbB</fullName>
    </submittedName>
</protein>
<evidence type="ECO:0000256" key="9">
    <source>
        <dbReference type="SAM" id="Phobius"/>
    </source>
</evidence>
<dbReference type="PANTHER" id="PTHR30625:SF15">
    <property type="entry name" value="BIOPOLYMER TRANSPORT PROTEIN EXBB"/>
    <property type="match status" value="1"/>
</dbReference>
<evidence type="ECO:0000256" key="2">
    <source>
        <dbReference type="ARBA" id="ARBA00022448"/>
    </source>
</evidence>
<evidence type="ECO:0000256" key="3">
    <source>
        <dbReference type="ARBA" id="ARBA00022475"/>
    </source>
</evidence>
<dbReference type="GO" id="GO:0005886">
    <property type="term" value="C:plasma membrane"/>
    <property type="evidence" value="ECO:0007669"/>
    <property type="project" value="UniProtKB-SubCell"/>
</dbReference>
<evidence type="ECO:0000256" key="6">
    <source>
        <dbReference type="ARBA" id="ARBA00022989"/>
    </source>
</evidence>
<evidence type="ECO:0000313" key="12">
    <source>
        <dbReference type="Proteomes" id="UP000290287"/>
    </source>
</evidence>
<keyword evidence="3" id="KW-1003">Cell membrane</keyword>
<dbReference type="OrthoDB" id="5916588at2"/>
<comment type="subcellular location">
    <subcellularLocation>
        <location evidence="1">Cell membrane</location>
        <topology evidence="1">Multi-pass membrane protein</topology>
    </subcellularLocation>
    <subcellularLocation>
        <location evidence="8">Membrane</location>
        <topology evidence="8">Multi-pass membrane protein</topology>
    </subcellularLocation>
</comment>
<proteinExistence type="inferred from homology"/>
<dbReference type="Pfam" id="PF01618">
    <property type="entry name" value="MotA_ExbB"/>
    <property type="match status" value="1"/>
</dbReference>
<evidence type="ECO:0000256" key="1">
    <source>
        <dbReference type="ARBA" id="ARBA00004651"/>
    </source>
</evidence>
<evidence type="ECO:0000256" key="8">
    <source>
        <dbReference type="RuleBase" id="RU004057"/>
    </source>
</evidence>
<organism evidence="11 12">
    <name type="scientific">Veronia nyctiphanis</name>
    <dbReference type="NCBI Taxonomy" id="1278244"/>
    <lineage>
        <taxon>Bacteria</taxon>
        <taxon>Pseudomonadati</taxon>
        <taxon>Pseudomonadota</taxon>
        <taxon>Gammaproteobacteria</taxon>
        <taxon>Vibrionales</taxon>
        <taxon>Vibrionaceae</taxon>
        <taxon>Veronia</taxon>
    </lineage>
</organism>
<dbReference type="EMBL" id="PEIB01000002">
    <property type="protein sequence ID" value="RXJ74524.1"/>
    <property type="molecule type" value="Genomic_DNA"/>
</dbReference>
<dbReference type="Proteomes" id="UP000290287">
    <property type="component" value="Unassembled WGS sequence"/>
</dbReference>
<comment type="caution">
    <text evidence="11">The sequence shown here is derived from an EMBL/GenBank/DDBJ whole genome shotgun (WGS) entry which is preliminary data.</text>
</comment>
<dbReference type="InterPro" id="IPR002898">
    <property type="entry name" value="MotA_ExbB_proton_chnl"/>
</dbReference>
<evidence type="ECO:0000259" key="10">
    <source>
        <dbReference type="Pfam" id="PF01618"/>
    </source>
</evidence>
<dbReference type="AlphaFoldDB" id="A0A4Q0YW94"/>
<keyword evidence="6 9" id="KW-1133">Transmembrane helix</keyword>
<sequence length="232" mass="24969">MTFPDLLLSLKTQLGLMTWPLTVLSFLFLMLFIERSIFFLLNIPFFGINVGKQLAQLEAGDINVIEASGLDLSARRNLLAKSIGIVFQHASSERAIREDCASLWLQEQRVRFVSGLRLMNVIGVVSPLVGLLGTVLGLIEMFKGIGESSGSVTPAELADGLGLAMSTTAAGLLIALPAITFSQLFQLTADRCLTKAEQVMNHVNLTLSSSLNNKHEVSAADLPAQELVEGVG</sequence>
<evidence type="ECO:0000313" key="11">
    <source>
        <dbReference type="EMBL" id="RXJ74524.1"/>
    </source>
</evidence>
<keyword evidence="12" id="KW-1185">Reference proteome</keyword>
<reference evidence="11 12" key="1">
    <citation type="submission" date="2017-10" db="EMBL/GenBank/DDBJ databases">
        <title>Nyctiphanis sp. nov., isolated from the stomach of the euphausiid Nyctiphanes simplex (Hansen, 1911) in the Gulf of California.</title>
        <authorList>
            <person name="Gomez-Gil B."/>
            <person name="Aguilar-Mendez M."/>
            <person name="Lopez-Cortes A."/>
            <person name="Gomez-Gutierrez J."/>
            <person name="Roque A."/>
            <person name="Lang E."/>
            <person name="Gonzalez-Castillo A."/>
        </authorList>
    </citation>
    <scope>NUCLEOTIDE SEQUENCE [LARGE SCALE GENOMIC DNA]</scope>
    <source>
        <strain evidence="11 12">CAIM 600</strain>
    </source>
</reference>
<keyword evidence="7 9" id="KW-0472">Membrane</keyword>
<feature type="transmembrane region" description="Helical" evidence="9">
    <location>
        <begin position="12"/>
        <end position="33"/>
    </location>
</feature>
<keyword evidence="5 8" id="KW-0653">Protein transport</keyword>